<evidence type="ECO:0000313" key="3">
    <source>
        <dbReference type="EMBL" id="KAF4637734.1"/>
    </source>
</evidence>
<accession>A0A8H4RZC1</accession>
<dbReference type="AlphaFoldDB" id="A0A8H4RZC1"/>
<feature type="domain" description="Heterokaryon incompatibility" evidence="2">
    <location>
        <begin position="260"/>
        <end position="404"/>
    </location>
</feature>
<comment type="caution">
    <text evidence="3">The sequence shown here is derived from an EMBL/GenBank/DDBJ whole genome shotgun (WGS) entry which is preliminary data.</text>
</comment>
<evidence type="ECO:0000259" key="2">
    <source>
        <dbReference type="Pfam" id="PF06985"/>
    </source>
</evidence>
<dbReference type="PANTHER" id="PTHR33112:SF1">
    <property type="entry name" value="HETEROKARYON INCOMPATIBILITY DOMAIN-CONTAINING PROTEIN"/>
    <property type="match status" value="1"/>
</dbReference>
<dbReference type="EMBL" id="JAAMPI010000012">
    <property type="protein sequence ID" value="KAF4637734.1"/>
    <property type="molecule type" value="Genomic_DNA"/>
</dbReference>
<gene>
    <name evidence="3" type="ORF">G7Y89_g333</name>
</gene>
<feature type="compositionally biased region" description="Basic and acidic residues" evidence="1">
    <location>
        <begin position="521"/>
        <end position="531"/>
    </location>
</feature>
<keyword evidence="4" id="KW-1185">Reference proteome</keyword>
<dbReference type="InterPro" id="IPR010730">
    <property type="entry name" value="HET"/>
</dbReference>
<dbReference type="Proteomes" id="UP000566819">
    <property type="component" value="Unassembled WGS sequence"/>
</dbReference>
<dbReference type="PANTHER" id="PTHR33112">
    <property type="entry name" value="DOMAIN PROTEIN, PUTATIVE-RELATED"/>
    <property type="match status" value="1"/>
</dbReference>
<dbReference type="Pfam" id="PF06985">
    <property type="entry name" value="HET"/>
    <property type="match status" value="1"/>
</dbReference>
<name>A0A8H4RZC1_9HELO</name>
<proteinExistence type="predicted"/>
<evidence type="ECO:0000256" key="1">
    <source>
        <dbReference type="SAM" id="MobiDB-lite"/>
    </source>
</evidence>
<feature type="region of interest" description="Disordered" evidence="1">
    <location>
        <begin position="521"/>
        <end position="551"/>
    </location>
</feature>
<feature type="compositionally biased region" description="Acidic residues" evidence="1">
    <location>
        <begin position="532"/>
        <end position="546"/>
    </location>
</feature>
<reference evidence="3 4" key="1">
    <citation type="submission" date="2020-03" db="EMBL/GenBank/DDBJ databases">
        <title>Draft Genome Sequence of Cudoniella acicularis.</title>
        <authorList>
            <person name="Buettner E."/>
            <person name="Kellner H."/>
        </authorList>
    </citation>
    <scope>NUCLEOTIDE SEQUENCE [LARGE SCALE GENOMIC DNA]</scope>
    <source>
        <strain evidence="3 4">DSM 108380</strain>
    </source>
</reference>
<organism evidence="3 4">
    <name type="scientific">Cudoniella acicularis</name>
    <dbReference type="NCBI Taxonomy" id="354080"/>
    <lineage>
        <taxon>Eukaryota</taxon>
        <taxon>Fungi</taxon>
        <taxon>Dikarya</taxon>
        <taxon>Ascomycota</taxon>
        <taxon>Pezizomycotina</taxon>
        <taxon>Leotiomycetes</taxon>
        <taxon>Helotiales</taxon>
        <taxon>Tricladiaceae</taxon>
        <taxon>Cudoniella</taxon>
    </lineage>
</organism>
<sequence length="770" mass="87428">MSDITKAVDSIATGVEDLLVSTSPSEAGGKTATYEVPDNLCQRCQNLDIIGILADYRKAKDSFGEYIVTDLGSIESMKRSNCPLCQFFSSMTLEKQTDDTCDCILDQKLHTFPSFKTTSLQLRAMIVGHAYLGQEVDRGVRQKVSGLQNQVMLGLAPKISSSKESWTTAYHCWYRTGMIAASISSENRSQSAGKKKRWNLQTRQLEAGKISYEILAAWLNVCKNEHEEECAVNSFSKSPCAKVINCKTGEIIRTPQNCEYLALSYVWGRTQELSPGPMKISEGNSAILMMPDSLPLTVSDGMKVVRRLGFQYLWVDKYCIDQEDEVEKMSQILSMDQIYAQCTAVIVAAAGRDSSFGLPGVSTRPRITQPTVTVKGVTLRSTLPNPVYNTRRSIWMTRGWTYQEAVFPKRRLYFTEHQVVFECNEALFTEVFDLPHDVKVQQYQHDDSIFIATDISEEDNPMILRYTLSSHIEAFSSRNLTYEGDALNAFQGIFQRLKRLKSPVHEFRGLPIQNSALSLDRLRGKEKHNTGEESDSEEESDDENESMSDFNPQHLSASGVLASALYWYHVPVSTIDMSTIKRRLIFPSWTWLGWTKQVTWSLDLPIDEINDIEIDVEDKEGRLWPWDSWENAGEIMRNQESLSGRLRIRGWLVEAKISSAMFGSCRKFFVSRKGQRDVELYASLETASASSLPRDDKEKGVSDFYQQLLDENIIWELLSLGPSEPLMLLKDEGNDQFSRWGTTEKVLPVHDRSGRKKGRSHRRRGELWLI</sequence>
<evidence type="ECO:0000313" key="4">
    <source>
        <dbReference type="Proteomes" id="UP000566819"/>
    </source>
</evidence>
<dbReference type="OrthoDB" id="5428863at2759"/>
<protein>
    <recommendedName>
        <fullName evidence="2">Heterokaryon incompatibility domain-containing protein</fullName>
    </recommendedName>
</protein>